<feature type="region of interest" description="Disordered" evidence="2">
    <location>
        <begin position="1"/>
        <end position="37"/>
    </location>
</feature>
<feature type="compositionally biased region" description="Acidic residues" evidence="2">
    <location>
        <begin position="397"/>
        <end position="406"/>
    </location>
</feature>
<keyword evidence="3" id="KW-1133">Transmembrane helix</keyword>
<evidence type="ECO:0000259" key="4">
    <source>
        <dbReference type="Pfam" id="PF03816"/>
    </source>
</evidence>
<keyword evidence="3" id="KW-0812">Transmembrane</keyword>
<gene>
    <name evidence="6" type="ORF">HAU20_10185</name>
    <name evidence="5" type="ORF">HAU43_09535</name>
</gene>
<proteinExistence type="inferred from homology"/>
<dbReference type="RefSeq" id="WP_003610106.1">
    <property type="nucleotide sequence ID" value="NZ_ALXH01000102.1"/>
</dbReference>
<dbReference type="Proteomes" id="UP000808038">
    <property type="component" value="Unassembled WGS sequence"/>
</dbReference>
<sequence length="428" mass="46272">MENEPQSRTARREAERMASGHKKKVRGPRGPKRPSNGRKFKLVRNIILSVIAVLVLAVGVVAGTAYKNTKNAVDNAFQSAGVKKARDVSGVLADGKPFSILLLGTDTGELGRTYKGRTDSLMLVTVNPKQDKVTVMSLPRDSVIAPIGYEDQFPQKLNAAYELGSAKTTIKTIQDWLNVPIDYYAIVNMGALEKIVNELGGIDVKSPLTFDYNPDTAHADPGNLYSFTEGSSTYTHTGEDGVTHTYHKMNGAAALAFSRMRYDDPQGDYGRQARQRLVLEAIVEKAKSNPTKLINAKFLNTISDSTNTDLTFDDMLTIASKYISAAKTIKTDHLQGTEVNLVSGSSELIPQSEKQRGTNVLRKSLGLKAAKTGPMFAGEVSSATLAANGLTSYVYDSSDETTDTTSEDGSTVDDGSGTYGSSYYSYAQ</sequence>
<dbReference type="EMBL" id="JAAOCX010000015">
    <property type="protein sequence ID" value="MBJ7633321.1"/>
    <property type="molecule type" value="Genomic_DNA"/>
</dbReference>
<evidence type="ECO:0000256" key="3">
    <source>
        <dbReference type="SAM" id="Phobius"/>
    </source>
</evidence>
<evidence type="ECO:0000313" key="5">
    <source>
        <dbReference type="EMBL" id="MBJ7633321.1"/>
    </source>
</evidence>
<feature type="domain" description="Cell envelope-related transcriptional attenuator" evidence="4">
    <location>
        <begin position="117"/>
        <end position="287"/>
    </location>
</feature>
<feature type="compositionally biased region" description="Basic residues" evidence="2">
    <location>
        <begin position="19"/>
        <end position="37"/>
    </location>
</feature>
<evidence type="ECO:0000313" key="6">
    <source>
        <dbReference type="EMBL" id="MBJ7639742.1"/>
    </source>
</evidence>
<dbReference type="GeneID" id="57979862"/>
<dbReference type="PANTHER" id="PTHR33392">
    <property type="entry name" value="POLYISOPRENYL-TEICHOIC ACID--PEPTIDOGLYCAN TEICHOIC ACID TRANSFERASE TAGU"/>
    <property type="match status" value="1"/>
</dbReference>
<dbReference type="NCBIfam" id="TIGR00350">
    <property type="entry name" value="lytR_cpsA_psr"/>
    <property type="match status" value="1"/>
</dbReference>
<name>A0A4Z0RJG5_WEICO</name>
<keyword evidence="3" id="KW-0472">Membrane</keyword>
<protein>
    <submittedName>
        <fullName evidence="6">LytR family transcriptional regulator</fullName>
    </submittedName>
</protein>
<evidence type="ECO:0000313" key="7">
    <source>
        <dbReference type="Proteomes" id="UP000728106"/>
    </source>
</evidence>
<comment type="caution">
    <text evidence="6">The sequence shown here is derived from an EMBL/GenBank/DDBJ whole genome shotgun (WGS) entry which is preliminary data.</text>
</comment>
<reference evidence="6 7" key="2">
    <citation type="journal article" date="2021" name="Int. J. Food Microbiol.">
        <title>Safety demonstration of a microbial species for use in the food chain: Weissella confusa.</title>
        <authorList>
            <person name="Bourdichon F."/>
            <person name="Patrone V."/>
            <person name="Fontana A."/>
            <person name="Milani G."/>
            <person name="Morelli L."/>
        </authorList>
    </citation>
    <scope>NUCLEOTIDE SEQUENCE [LARGE SCALE GENOMIC DNA]</scope>
    <source>
        <strain evidence="5">CCUG 30943</strain>
        <strain evidence="6 7">CCUG 43002</strain>
    </source>
</reference>
<dbReference type="Proteomes" id="UP000728106">
    <property type="component" value="Unassembled WGS sequence"/>
</dbReference>
<dbReference type="PANTHER" id="PTHR33392:SF6">
    <property type="entry name" value="POLYISOPRENYL-TEICHOIC ACID--PEPTIDOGLYCAN TEICHOIC ACID TRANSFERASE TAGU"/>
    <property type="match status" value="1"/>
</dbReference>
<keyword evidence="7" id="KW-1185">Reference proteome</keyword>
<comment type="similarity">
    <text evidence="1">Belongs to the LytR/CpsA/Psr (LCP) family.</text>
</comment>
<evidence type="ECO:0000256" key="1">
    <source>
        <dbReference type="ARBA" id="ARBA00006068"/>
    </source>
</evidence>
<dbReference type="InterPro" id="IPR050922">
    <property type="entry name" value="LytR/CpsA/Psr_CW_biosynth"/>
</dbReference>
<dbReference type="Gene3D" id="3.40.630.190">
    <property type="entry name" value="LCP protein"/>
    <property type="match status" value="1"/>
</dbReference>
<evidence type="ECO:0000256" key="2">
    <source>
        <dbReference type="SAM" id="MobiDB-lite"/>
    </source>
</evidence>
<feature type="transmembrane region" description="Helical" evidence="3">
    <location>
        <begin position="42"/>
        <end position="66"/>
    </location>
</feature>
<dbReference type="EMBL" id="JAAOCP010000015">
    <property type="protein sequence ID" value="MBJ7639742.1"/>
    <property type="molecule type" value="Genomic_DNA"/>
</dbReference>
<accession>A0A4Z0RJG5</accession>
<dbReference type="AlphaFoldDB" id="A0A4Z0RJG5"/>
<reference evidence="6" key="1">
    <citation type="submission" date="2020-02" db="EMBL/GenBank/DDBJ databases">
        <authorList>
            <person name="Fontana A."/>
            <person name="Patrone V."/>
            <person name="Morelli L."/>
        </authorList>
    </citation>
    <scope>NUCLEOTIDE SEQUENCE</scope>
    <source>
        <strain evidence="5">CCUG 30943</strain>
        <strain evidence="6">CCUG 43002</strain>
    </source>
</reference>
<feature type="region of interest" description="Disordered" evidence="2">
    <location>
        <begin position="396"/>
        <end position="421"/>
    </location>
</feature>
<dbReference type="InterPro" id="IPR004474">
    <property type="entry name" value="LytR_CpsA_psr"/>
</dbReference>
<feature type="compositionally biased region" description="Low complexity" evidence="2">
    <location>
        <begin position="407"/>
        <end position="421"/>
    </location>
</feature>
<dbReference type="Pfam" id="PF03816">
    <property type="entry name" value="LytR_cpsA_psr"/>
    <property type="match status" value="1"/>
</dbReference>
<organism evidence="6 7">
    <name type="scientific">Weissella confusa</name>
    <name type="common">Lactobacillus confusus</name>
    <dbReference type="NCBI Taxonomy" id="1583"/>
    <lineage>
        <taxon>Bacteria</taxon>
        <taxon>Bacillati</taxon>
        <taxon>Bacillota</taxon>
        <taxon>Bacilli</taxon>
        <taxon>Lactobacillales</taxon>
        <taxon>Lactobacillaceae</taxon>
        <taxon>Weissella</taxon>
    </lineage>
</organism>